<feature type="compositionally biased region" description="Polar residues" evidence="2">
    <location>
        <begin position="395"/>
        <end position="469"/>
    </location>
</feature>
<feature type="compositionally biased region" description="Basic and acidic residues" evidence="2">
    <location>
        <begin position="1314"/>
        <end position="1327"/>
    </location>
</feature>
<organism evidence="3 4">
    <name type="scientific">Myriangium duriaei CBS 260.36</name>
    <dbReference type="NCBI Taxonomy" id="1168546"/>
    <lineage>
        <taxon>Eukaryota</taxon>
        <taxon>Fungi</taxon>
        <taxon>Dikarya</taxon>
        <taxon>Ascomycota</taxon>
        <taxon>Pezizomycotina</taxon>
        <taxon>Dothideomycetes</taxon>
        <taxon>Dothideomycetidae</taxon>
        <taxon>Myriangiales</taxon>
        <taxon>Myriangiaceae</taxon>
        <taxon>Myriangium</taxon>
    </lineage>
</organism>
<feature type="compositionally biased region" description="Pro residues" evidence="2">
    <location>
        <begin position="175"/>
        <end position="185"/>
    </location>
</feature>
<dbReference type="InterPro" id="IPR021006">
    <property type="entry name" value="Hda2/3"/>
</dbReference>
<feature type="compositionally biased region" description="Polar residues" evidence="2">
    <location>
        <begin position="601"/>
        <end position="624"/>
    </location>
</feature>
<dbReference type="EMBL" id="ML996085">
    <property type="protein sequence ID" value="KAF2153493.1"/>
    <property type="molecule type" value="Genomic_DNA"/>
</dbReference>
<feature type="compositionally biased region" description="Basic and acidic residues" evidence="2">
    <location>
        <begin position="506"/>
        <end position="516"/>
    </location>
</feature>
<feature type="compositionally biased region" description="Basic residues" evidence="2">
    <location>
        <begin position="1"/>
        <end position="20"/>
    </location>
</feature>
<feature type="compositionally biased region" description="Polar residues" evidence="2">
    <location>
        <begin position="252"/>
        <end position="301"/>
    </location>
</feature>
<feature type="compositionally biased region" description="Polar residues" evidence="2">
    <location>
        <begin position="641"/>
        <end position="655"/>
    </location>
</feature>
<feature type="region of interest" description="Disordered" evidence="2">
    <location>
        <begin position="347"/>
        <end position="522"/>
    </location>
</feature>
<comment type="caution">
    <text evidence="3">The sequence shown here is derived from an EMBL/GenBank/DDBJ whole genome shotgun (WGS) entry which is preliminary data.</text>
</comment>
<feature type="compositionally biased region" description="Basic residues" evidence="2">
    <location>
        <begin position="94"/>
        <end position="103"/>
    </location>
</feature>
<feature type="compositionally biased region" description="Polar residues" evidence="2">
    <location>
        <begin position="492"/>
        <end position="505"/>
    </location>
</feature>
<evidence type="ECO:0000256" key="2">
    <source>
        <dbReference type="SAM" id="MobiDB-lite"/>
    </source>
</evidence>
<feature type="coiled-coil region" evidence="1">
    <location>
        <begin position="1129"/>
        <end position="1279"/>
    </location>
</feature>
<feature type="compositionally biased region" description="Basic and acidic residues" evidence="2">
    <location>
        <begin position="375"/>
        <end position="387"/>
    </location>
</feature>
<evidence type="ECO:0000256" key="1">
    <source>
        <dbReference type="SAM" id="Coils"/>
    </source>
</evidence>
<feature type="region of interest" description="Disordered" evidence="2">
    <location>
        <begin position="1"/>
        <end position="22"/>
    </location>
</feature>
<feature type="region of interest" description="Disordered" evidence="2">
    <location>
        <begin position="1314"/>
        <end position="1384"/>
    </location>
</feature>
<gene>
    <name evidence="3" type="ORF">K461DRAFT_293754</name>
</gene>
<feature type="compositionally biased region" description="Polar residues" evidence="2">
    <location>
        <begin position="150"/>
        <end position="161"/>
    </location>
</feature>
<dbReference type="InterPro" id="IPR038609">
    <property type="entry name" value="HDA1_su2/3_sf"/>
</dbReference>
<dbReference type="Pfam" id="PF11496">
    <property type="entry name" value="HDA2-3"/>
    <property type="match status" value="1"/>
</dbReference>
<feature type="region of interest" description="Disordered" evidence="2">
    <location>
        <begin position="579"/>
        <end position="688"/>
    </location>
</feature>
<proteinExistence type="predicted"/>
<feature type="compositionally biased region" description="Low complexity" evidence="2">
    <location>
        <begin position="1033"/>
        <end position="1043"/>
    </location>
</feature>
<feature type="compositionally biased region" description="Polar residues" evidence="2">
    <location>
        <begin position="353"/>
        <end position="374"/>
    </location>
</feature>
<reference evidence="3" key="1">
    <citation type="journal article" date="2020" name="Stud. Mycol.">
        <title>101 Dothideomycetes genomes: a test case for predicting lifestyles and emergence of pathogens.</title>
        <authorList>
            <person name="Haridas S."/>
            <person name="Albert R."/>
            <person name="Binder M."/>
            <person name="Bloem J."/>
            <person name="Labutti K."/>
            <person name="Salamov A."/>
            <person name="Andreopoulos B."/>
            <person name="Baker S."/>
            <person name="Barry K."/>
            <person name="Bills G."/>
            <person name="Bluhm B."/>
            <person name="Cannon C."/>
            <person name="Castanera R."/>
            <person name="Culley D."/>
            <person name="Daum C."/>
            <person name="Ezra D."/>
            <person name="Gonzalez J."/>
            <person name="Henrissat B."/>
            <person name="Kuo A."/>
            <person name="Liang C."/>
            <person name="Lipzen A."/>
            <person name="Lutzoni F."/>
            <person name="Magnuson J."/>
            <person name="Mondo S."/>
            <person name="Nolan M."/>
            <person name="Ohm R."/>
            <person name="Pangilinan J."/>
            <person name="Park H.-J."/>
            <person name="Ramirez L."/>
            <person name="Alfaro M."/>
            <person name="Sun H."/>
            <person name="Tritt A."/>
            <person name="Yoshinaga Y."/>
            <person name="Zwiers L.-H."/>
            <person name="Turgeon B."/>
            <person name="Goodwin S."/>
            <person name="Spatafora J."/>
            <person name="Crous P."/>
            <person name="Grigoriev I."/>
        </authorList>
    </citation>
    <scope>NUCLEOTIDE SEQUENCE</scope>
    <source>
        <strain evidence="3">CBS 260.36</strain>
    </source>
</reference>
<sequence length="1384" mass="153106">MPPKRKALTSARSSKKRAKRADHWDLDDPEVYEVKEILDERTNEYLISWAPNRITGEEYPPDWNRKEYVNLTAIEDWERKKKIKRSDELDRRTPPRIRIKIRGYPKETPSVNTESSTTIDDQNGVLIQDRGTSAAASSARRNSRKVVESSPVSASTPQQHISSSLTSSGPSSSSPQPPSADPTPPKSRNREVRIELSPLRPSQRAQYAEYSNIDFDSSQVISGTAPEQRRDGSSEPHSTQTRYIDAGAAPDLTQQHSEYDNVDTSKSTSDPDQSAEVSTSSQPKDSSDRNQSSIIPDSQSGLGSLLYIAPTQSDSQTITDSSIQGNIVVNAEEDADDISDWSVQSKRAHRRATTASQLEIIPTSGQPGQSTSENHSSHSVHERDFADQSRPVAPQSVTYISSGTDRPSQSEQLTTSDSSVSARSATPHSAFQSLRPSRKSSSQRDSLEKITNTKSGPQPLIGNSTNNVDLSRRASNFLPASLPASPSPPQNTPSKLASPFRSTSRSAKETPLDRGHSKGTSSASIFDTQISTHLSNPIHGGQAQKQRTDLFGLLGKARENQAGRPLRPTGLGFTLDTTGGTFPRPPSQYPETFDSAPSRPKTLSPTTPIRAMSSASPQSATSEASLRIQELREAGGPITPAQRSLGMTTRSSANRPGSPAILREARSPSMVPSAEVVPMPTEEENRTSERYLTLFPDKPEDAELTKKTLPHGITDDSSVDGQTDIEMQTNNSHVDKSKAVAAVEGPLEFVVPIFFLGQQRDHYKQSIVWQKKFLENFMLEVWPEDSPMITKAKELIERLRQVTSHPDLMNEESFSQDQMDARVKAQWDRGCSTKFRFVESLLSELAQRNIHVVIDIEAGRLLNIMDNFLTGLGAQHVTAGSGNSFTNEDTLRVTLLPKHFPANLLPKADLVVAFEGSVELIEDQRAELRKRDDKTVAPLLYLVVPKTVEHIERYLSEARYASLSPIRRLTILVENTHHLRLEAGYRQEHDQDSKNSAASIAKFVSKGCRFNDWPIDELPSLSIRDSYSDSQATTVSDVSVSSAPKTSKRPLDDDSNQTSTDSKKMRIDNLLSPEMPSTINPATLSLSAITDSVDRQAVAASEYVSELASLRHEHELALQQKTFELETRLQEHIVALEDLQYRYEELRIELVNTRQERDEAYQSASLATTRVSSRDTLVGKIQAEREEYKRQLAETKAALQSHAVPEVAALEALKLQIAEAEKEKGKMEAKVKSLTQDLEYIRSLYQDVSTRGAQMAEEKNELESRVADLEKRASDNVATTLRLAKDTTHKQLHGEINRLRIMLTDRDKVLQQRDEEITKLREKERGRMGTRGGSVPRSPGQRLGSPMRLEPPRSSGVGSRATSPRRGSPAAGVLGSAVKSRLGR</sequence>
<dbReference type="Proteomes" id="UP000799439">
    <property type="component" value="Unassembled WGS sequence"/>
</dbReference>
<feature type="compositionally biased region" description="Polar residues" evidence="2">
    <location>
        <begin position="109"/>
        <end position="121"/>
    </location>
</feature>
<evidence type="ECO:0008006" key="5">
    <source>
        <dbReference type="Google" id="ProtNLM"/>
    </source>
</evidence>
<keyword evidence="4" id="KW-1185">Reference proteome</keyword>
<feature type="region of interest" description="Disordered" evidence="2">
    <location>
        <begin position="1033"/>
        <end position="1076"/>
    </location>
</feature>
<keyword evidence="1" id="KW-0175">Coiled coil</keyword>
<evidence type="ECO:0000313" key="3">
    <source>
        <dbReference type="EMBL" id="KAF2153493.1"/>
    </source>
</evidence>
<feature type="compositionally biased region" description="Low complexity" evidence="2">
    <location>
        <begin position="162"/>
        <end position="174"/>
    </location>
</feature>
<dbReference type="GO" id="GO:0070823">
    <property type="term" value="C:HDA1 complex"/>
    <property type="evidence" value="ECO:0007669"/>
    <property type="project" value="InterPro"/>
</dbReference>
<evidence type="ECO:0000313" key="4">
    <source>
        <dbReference type="Proteomes" id="UP000799439"/>
    </source>
</evidence>
<dbReference type="OrthoDB" id="3647690at2759"/>
<accession>A0A9P4MHT7</accession>
<dbReference type="Gene3D" id="3.40.50.12360">
    <property type="match status" value="1"/>
</dbReference>
<protein>
    <recommendedName>
        <fullName evidence="5">Chromo domain-containing protein</fullName>
    </recommendedName>
</protein>
<name>A0A9P4MHT7_9PEZI</name>
<feature type="region of interest" description="Disordered" evidence="2">
    <location>
        <begin position="80"/>
        <end position="301"/>
    </location>
</feature>